<sequence>MASQEFAELVKREVLELYLQRCAASEITPHRAFEKYLEETSEENDALEIVIQGNDKLNFGSRVNDQALIAICSTLENYAIYIEDIDLRYNEITDIGAKALGDLICKSPRLLGLNLQGNKIKSEGAQYLAESLKECTSLQYLNLNLNKIKTNGAMMVTELLFTHDKLLSLNLGNNKIDHDGIIGILSVLNSSNYTLEELNIENPVYKTICQSVAIHFGKMFQNNVGLQKLSVRKHKLRDDGVYIIMEHLLENNTLKVLDLNANEIAFKGCEAIAKYLKSSNCSLESLHLSNNKCSDYGAKAIAQALSQNKSLIHLDMTYNDIKDYGLTFFSQSLFHNSTLMSFKIFGNHFGQECLDLFYKLFQTPRENPWFPDFVVYYVDDHYEMAYLETNIESESDLGIDIYVCK</sequence>
<dbReference type="Pfam" id="PF13516">
    <property type="entry name" value="LRR_6"/>
    <property type="match status" value="6"/>
</dbReference>
<dbReference type="PANTHER" id="PTHR24111">
    <property type="entry name" value="LEUCINE-RICH REPEAT-CONTAINING PROTEIN 34"/>
    <property type="match status" value="1"/>
</dbReference>
<accession>A0A078AAF8</accession>
<dbReference type="EMBL" id="CCKQ01007756">
    <property type="protein sequence ID" value="CDW79179.1"/>
    <property type="molecule type" value="Genomic_DNA"/>
</dbReference>
<keyword evidence="1" id="KW-0677">Repeat</keyword>
<dbReference type="Gene3D" id="3.80.10.10">
    <property type="entry name" value="Ribonuclease Inhibitor"/>
    <property type="match status" value="2"/>
</dbReference>
<dbReference type="OrthoDB" id="418974at2759"/>
<dbReference type="InterPro" id="IPR052201">
    <property type="entry name" value="LRR-containing_regulator"/>
</dbReference>
<protein>
    <submittedName>
        <fullName evidence="2">Uncharacterized protein</fullName>
    </submittedName>
</protein>
<gene>
    <name evidence="2" type="primary">Contig11149.g11912</name>
    <name evidence="2" type="ORF">STYLEM_8165</name>
</gene>
<dbReference type="InterPro" id="IPR032675">
    <property type="entry name" value="LRR_dom_sf"/>
</dbReference>
<evidence type="ECO:0000256" key="1">
    <source>
        <dbReference type="ARBA" id="ARBA00022737"/>
    </source>
</evidence>
<dbReference type="InterPro" id="IPR001611">
    <property type="entry name" value="Leu-rich_rpt"/>
</dbReference>
<name>A0A078AAF8_STYLE</name>
<evidence type="ECO:0000313" key="2">
    <source>
        <dbReference type="EMBL" id="CDW79179.1"/>
    </source>
</evidence>
<dbReference type="OMA" id="IKNCGMK"/>
<evidence type="ECO:0000313" key="3">
    <source>
        <dbReference type="Proteomes" id="UP000039865"/>
    </source>
</evidence>
<reference evidence="2 3" key="1">
    <citation type="submission" date="2014-06" db="EMBL/GenBank/DDBJ databases">
        <authorList>
            <person name="Swart Estienne"/>
        </authorList>
    </citation>
    <scope>NUCLEOTIDE SEQUENCE [LARGE SCALE GENOMIC DNA]</scope>
    <source>
        <strain evidence="2 3">130c</strain>
    </source>
</reference>
<dbReference type="InParanoid" id="A0A078AAF8"/>
<dbReference type="SUPFAM" id="SSF52047">
    <property type="entry name" value="RNI-like"/>
    <property type="match status" value="1"/>
</dbReference>
<proteinExistence type="predicted"/>
<dbReference type="PANTHER" id="PTHR24111:SF0">
    <property type="entry name" value="LEUCINE-RICH REPEAT-CONTAINING PROTEIN"/>
    <property type="match status" value="1"/>
</dbReference>
<dbReference type="Proteomes" id="UP000039865">
    <property type="component" value="Unassembled WGS sequence"/>
</dbReference>
<dbReference type="AlphaFoldDB" id="A0A078AAF8"/>
<dbReference type="SMART" id="SM00368">
    <property type="entry name" value="LRR_RI"/>
    <property type="match status" value="8"/>
</dbReference>
<keyword evidence="3" id="KW-1185">Reference proteome</keyword>
<organism evidence="2 3">
    <name type="scientific">Stylonychia lemnae</name>
    <name type="common">Ciliate</name>
    <dbReference type="NCBI Taxonomy" id="5949"/>
    <lineage>
        <taxon>Eukaryota</taxon>
        <taxon>Sar</taxon>
        <taxon>Alveolata</taxon>
        <taxon>Ciliophora</taxon>
        <taxon>Intramacronucleata</taxon>
        <taxon>Spirotrichea</taxon>
        <taxon>Stichotrichia</taxon>
        <taxon>Sporadotrichida</taxon>
        <taxon>Oxytrichidae</taxon>
        <taxon>Stylonychinae</taxon>
        <taxon>Stylonychia</taxon>
    </lineage>
</organism>